<dbReference type="PANTHER" id="PTHR33116">
    <property type="entry name" value="REVERSE TRANSCRIPTASE ZINC-BINDING DOMAIN-CONTAINING PROTEIN-RELATED-RELATED"/>
    <property type="match status" value="1"/>
</dbReference>
<name>A0ABR0NG01_GOSAR</name>
<comment type="caution">
    <text evidence="1">The sequence shown here is derived from an EMBL/GenBank/DDBJ whole genome shotgun (WGS) entry which is preliminary data.</text>
</comment>
<proteinExistence type="predicted"/>
<sequence>MEKLGHLIEKAIVNGSWKPLFLSRRGSALSHIFFTNDLMLFCEASRDQAVVVISILETFYYFSRKKVNKSKLQVFFSPNTPSLVTMVICDSVGFNQMDDLRCYLGIPLFHNRVSVHTFNFVVKKVRQKLSGWDARKLSLEGQITLVRSVLLAIPS</sequence>
<dbReference type="Proteomes" id="UP001358586">
    <property type="component" value="Chromosome 10"/>
</dbReference>
<keyword evidence="2" id="KW-1185">Reference proteome</keyword>
<evidence type="ECO:0000313" key="1">
    <source>
        <dbReference type="EMBL" id="KAK5793186.1"/>
    </source>
</evidence>
<reference evidence="1 2" key="1">
    <citation type="submission" date="2023-03" db="EMBL/GenBank/DDBJ databases">
        <title>WGS of Gossypium arboreum.</title>
        <authorList>
            <person name="Yu D."/>
        </authorList>
    </citation>
    <scope>NUCLEOTIDE SEQUENCE [LARGE SCALE GENOMIC DNA]</scope>
    <source>
        <tissue evidence="1">Leaf</tissue>
    </source>
</reference>
<dbReference type="EMBL" id="JARKNE010000010">
    <property type="protein sequence ID" value="KAK5793186.1"/>
    <property type="molecule type" value="Genomic_DNA"/>
</dbReference>
<evidence type="ECO:0000313" key="2">
    <source>
        <dbReference type="Proteomes" id="UP001358586"/>
    </source>
</evidence>
<gene>
    <name evidence="1" type="ORF">PVK06_034324</name>
</gene>
<accession>A0ABR0NG01</accession>
<organism evidence="1 2">
    <name type="scientific">Gossypium arboreum</name>
    <name type="common">Tree cotton</name>
    <name type="synonym">Gossypium nanking</name>
    <dbReference type="NCBI Taxonomy" id="29729"/>
    <lineage>
        <taxon>Eukaryota</taxon>
        <taxon>Viridiplantae</taxon>
        <taxon>Streptophyta</taxon>
        <taxon>Embryophyta</taxon>
        <taxon>Tracheophyta</taxon>
        <taxon>Spermatophyta</taxon>
        <taxon>Magnoliopsida</taxon>
        <taxon>eudicotyledons</taxon>
        <taxon>Gunneridae</taxon>
        <taxon>Pentapetalae</taxon>
        <taxon>rosids</taxon>
        <taxon>malvids</taxon>
        <taxon>Malvales</taxon>
        <taxon>Malvaceae</taxon>
        <taxon>Malvoideae</taxon>
        <taxon>Gossypium</taxon>
    </lineage>
</organism>
<dbReference type="PANTHER" id="PTHR33116:SF86">
    <property type="entry name" value="REVERSE TRANSCRIPTASE DOMAIN-CONTAINING PROTEIN"/>
    <property type="match status" value="1"/>
</dbReference>
<protein>
    <submittedName>
        <fullName evidence="1">Uncharacterized protein</fullName>
    </submittedName>
</protein>